<keyword evidence="2" id="KW-1185">Reference proteome</keyword>
<organism evidence="1 2">
    <name type="scientific">Cetraspora pellucida</name>
    <dbReference type="NCBI Taxonomy" id="1433469"/>
    <lineage>
        <taxon>Eukaryota</taxon>
        <taxon>Fungi</taxon>
        <taxon>Fungi incertae sedis</taxon>
        <taxon>Mucoromycota</taxon>
        <taxon>Glomeromycotina</taxon>
        <taxon>Glomeromycetes</taxon>
        <taxon>Diversisporales</taxon>
        <taxon>Gigasporaceae</taxon>
        <taxon>Cetraspora</taxon>
    </lineage>
</organism>
<protein>
    <submittedName>
        <fullName evidence="1">5439_t:CDS:1</fullName>
    </submittedName>
</protein>
<feature type="non-terminal residue" evidence="1">
    <location>
        <position position="1"/>
    </location>
</feature>
<gene>
    <name evidence="1" type="ORF">SPELUC_LOCUS4385</name>
</gene>
<dbReference type="Proteomes" id="UP000789366">
    <property type="component" value="Unassembled WGS sequence"/>
</dbReference>
<accession>A0ACA9LK80</accession>
<evidence type="ECO:0000313" key="1">
    <source>
        <dbReference type="EMBL" id="CAG8531470.1"/>
    </source>
</evidence>
<proteinExistence type="predicted"/>
<evidence type="ECO:0000313" key="2">
    <source>
        <dbReference type="Proteomes" id="UP000789366"/>
    </source>
</evidence>
<reference evidence="1" key="1">
    <citation type="submission" date="2021-06" db="EMBL/GenBank/DDBJ databases">
        <authorList>
            <person name="Kallberg Y."/>
            <person name="Tangrot J."/>
            <person name="Rosling A."/>
        </authorList>
    </citation>
    <scope>NUCLEOTIDE SEQUENCE</scope>
    <source>
        <strain evidence="1">28 12/20/2015</strain>
    </source>
</reference>
<name>A0ACA9LK80_9GLOM</name>
<dbReference type="EMBL" id="CAJVPW010003896">
    <property type="protein sequence ID" value="CAG8531470.1"/>
    <property type="molecule type" value="Genomic_DNA"/>
</dbReference>
<sequence length="421" mass="49511">QQVEGLSSQLSEREQEVERMRLESEIRSNLIREQGQKISQQTNQLTSYQNLLRMAEENLKKAQGLIQQKEKQLEQLEKEKNLIGEELSLANSKIQELEATLLGANSKIGQLEARIRELESKEDNLEELERLKKELAEEKQKIQQEKSKQQQEINSLKQELQQTKLREEQLSQKIKELGQKKVVKEVEFGPEKNKPTEEVNNWEREKEQASRERRWLTDKEIDWATARMEKKEQMPGAFPGQETPSKFKILPAHQFHYVRDITSKREKGWELAFKELLKEITDESKELIFIPVNNPNFHWSLLVFEVKGKKFYHYDTLGGANDKYVEPLVRELVGQIQAVRNVKEDYLGKYLIKKYELRQNNGWECGVAVIAIMKRIMELKFKQSLGDRLKYGSFRCGDDLGGFVFGEERKKLRQKYLAELK</sequence>
<comment type="caution">
    <text evidence="1">The sequence shown here is derived from an EMBL/GenBank/DDBJ whole genome shotgun (WGS) entry which is preliminary data.</text>
</comment>